<keyword evidence="7" id="KW-0132">Cell division</keyword>
<evidence type="ECO:0000256" key="6">
    <source>
        <dbReference type="ARBA" id="ARBA00022490"/>
    </source>
</evidence>
<dbReference type="GO" id="GO:0005819">
    <property type="term" value="C:spindle"/>
    <property type="evidence" value="ECO:0007669"/>
    <property type="project" value="UniProtKB-SubCell"/>
</dbReference>
<evidence type="ECO:0000256" key="14">
    <source>
        <dbReference type="SAM" id="Coils"/>
    </source>
</evidence>
<keyword evidence="9" id="KW-0498">Mitosis</keyword>
<sequence>MSSSSRIKLGSEVEIIGKDLIGTVAYMGTTTFSQGKWIGIILTEPKGRNDGMVQGKKYFTCEENHGIFVRETQVKLKGESDSPSKIANRPSSSASNTGSPTSSIYGASNSKPPSAENSPSKIAVATKSPNPKPTTESSFSPQKVEVEEPIEVVVEKPAIIQPRLSISKEPKLNDSAIDRESNQEIKNLKEEVQDLSEKLQTLMEKRNADKLRLKEADKMKMQITVLEENKKLLQEKLTEYQRELSAKNKDLLDVQQSFERYREEMTDVHETIEIATLDKEMAEAKSEECQMEMESLKVQVEELRLENEIFKTELQMKESEMLGGEVADLTVVRDSAKVQQLEQQNERMREALVKMRDLSSHDKFDISNLQKEVNALRTELTQALQERDTSNLLCSQNEQTIIDLQEQAHAALGSDSLITELSQRNLDLEEMVEKLQEERNDLEALCDANDELLETQREEELEVREELETSKQQLREMVRSVDSLKDTIVDYENTFLKFRTLVTDLKAQNRELRSSRTAVTSDSAMSEVSGSQQADALEVEMNMTLNSGTGGQQSVAKMVATELRSLEADQGKKQSYLLSTYLPESFSQSGGENDAINVVLLIDRLIFKCDLISQKIRERHPLPNIIPGHGQPILTTDEGIGKMEMVSVDSLGAFPRSKFEFHAFFTFLCAFLDQWNYILGFLRSVLNGGTLNQFQKLVASQNEMALHESSLDHLLDLAKRNQLDESVNLEALVSSLQYFGNLYVVIIALAADKEYPFPDCSVAMADFARFILASVNSLCTCAAMCANMTGIPLERLSQWYDCMNTATQSGLDTVQAIEPHLTHEDPENGPKNGLERVLFEMLRLAALIRNRARSIRRRIPKDPHSQPLNFNAKVVATLDDVFAELVLVCKCLSIANRAVGQLAAKQLEEHTDLRPDEVLNTCLSPVVLVEIPNAAKSSVDARLRSKLEASARKVHQVALAMERGEYDFDGTKKKKLIIDMLCFKSPPTHPMEMAELKRAAYITFYKYVIKAYPGYNYVNNVNMLRTSLKWIGRELLELQFRLKSGNSVYGHQEMQNDLRDIFKSISYGLVYVQFSYDLIARLLGNLWMMINLLDESAYYGLLIDFSEQFQGMVDHEFSAYAQPSPVTYSNNNYNRNYNYNYNQNSNYNQNYNYNQNNNQNYTQNYNQGNYNAAIGYNQAQITGVNELEPKKVVFVRLSLQAQEPLCVRSSNYRRAMQDLENTKIRLEGRDEELKEVNVRLKQKQQEIADLQFRAETAEKKLNNATQVNQERIISLQNQLEQSETKSSREIRELEHTVNALQADIENLERENADLIDRTTDQDHKGPAGNMIRSLLYPNANLMQTSMTSIGKGSGAMGDEGFYLTEIRALRELNGNLMQENGKLKACKMLEQMKSMKPITLLSHASSNKKENVPSEKVEKKHSECMELQSKLNDLHTRLLGLASSPFMVNLAAGEEVENIRPRSSPSYQYMKYRETLLLTEKEALEKRVTNLVEITVPDSLLKTDYGRFASKSLLSKLQKNTKNANDKPLALIKLPKPKEFDYQAMKQLRCFDQNGRVPLHLTTSELRELTANLLI</sequence>
<dbReference type="InterPro" id="IPR000938">
    <property type="entry name" value="CAP-Gly_domain"/>
</dbReference>
<evidence type="ECO:0000256" key="1">
    <source>
        <dbReference type="ARBA" id="ARBA00004114"/>
    </source>
</evidence>
<keyword evidence="11 14" id="KW-0175">Coiled coil</keyword>
<keyword evidence="12" id="KW-0206">Cytoskeleton</keyword>
<organism evidence="17 18">
    <name type="scientific">Cichlidogyrus casuarinus</name>
    <dbReference type="NCBI Taxonomy" id="1844966"/>
    <lineage>
        <taxon>Eukaryota</taxon>
        <taxon>Metazoa</taxon>
        <taxon>Spiralia</taxon>
        <taxon>Lophotrochozoa</taxon>
        <taxon>Platyhelminthes</taxon>
        <taxon>Monogenea</taxon>
        <taxon>Monopisthocotylea</taxon>
        <taxon>Dactylogyridea</taxon>
        <taxon>Ancyrocephalidae</taxon>
        <taxon>Cichlidogyrus</taxon>
    </lineage>
</organism>
<evidence type="ECO:0000256" key="3">
    <source>
        <dbReference type="ARBA" id="ARBA00004544"/>
    </source>
</evidence>
<dbReference type="GO" id="GO:0030286">
    <property type="term" value="C:dynein complex"/>
    <property type="evidence" value="ECO:0007669"/>
    <property type="project" value="UniProtKB-KW"/>
</dbReference>
<keyword evidence="13" id="KW-0131">Cell cycle</keyword>
<dbReference type="Proteomes" id="UP001626550">
    <property type="component" value="Unassembled WGS sequence"/>
</dbReference>
<evidence type="ECO:0000256" key="7">
    <source>
        <dbReference type="ARBA" id="ARBA00022618"/>
    </source>
</evidence>
<feature type="coiled-coil region" evidence="14">
    <location>
        <begin position="178"/>
        <end position="386"/>
    </location>
</feature>
<evidence type="ECO:0000256" key="12">
    <source>
        <dbReference type="ARBA" id="ARBA00023212"/>
    </source>
</evidence>
<feature type="compositionally biased region" description="Basic and acidic residues" evidence="15">
    <location>
        <begin position="72"/>
        <end position="82"/>
    </location>
</feature>
<feature type="domain" description="CAP-Gly" evidence="16">
    <location>
        <begin position="28"/>
        <end position="70"/>
    </location>
</feature>
<evidence type="ECO:0000313" key="17">
    <source>
        <dbReference type="EMBL" id="KAL3316682.1"/>
    </source>
</evidence>
<evidence type="ECO:0000259" key="16">
    <source>
        <dbReference type="PROSITE" id="PS50245"/>
    </source>
</evidence>
<dbReference type="PROSITE" id="PS50245">
    <property type="entry name" value="CAP_GLY_2"/>
    <property type="match status" value="1"/>
</dbReference>
<protein>
    <recommendedName>
        <fullName evidence="5">Dynactin subunit 1</fullName>
    </recommendedName>
</protein>
<dbReference type="SUPFAM" id="SSF74924">
    <property type="entry name" value="Cap-Gly domain"/>
    <property type="match status" value="1"/>
</dbReference>
<evidence type="ECO:0000256" key="5">
    <source>
        <dbReference type="ARBA" id="ARBA00016574"/>
    </source>
</evidence>
<evidence type="ECO:0000256" key="13">
    <source>
        <dbReference type="ARBA" id="ARBA00023306"/>
    </source>
</evidence>
<feature type="coiled-coil region" evidence="14">
    <location>
        <begin position="418"/>
        <end position="494"/>
    </location>
</feature>
<keyword evidence="18" id="KW-1185">Reference proteome</keyword>
<feature type="compositionally biased region" description="Polar residues" evidence="15">
    <location>
        <begin position="127"/>
        <end position="141"/>
    </location>
</feature>
<feature type="compositionally biased region" description="Polar residues" evidence="15">
    <location>
        <begin position="104"/>
        <end position="120"/>
    </location>
</feature>
<evidence type="ECO:0000256" key="2">
    <source>
        <dbReference type="ARBA" id="ARBA00004186"/>
    </source>
</evidence>
<dbReference type="EMBL" id="JBJKFK010000499">
    <property type="protein sequence ID" value="KAL3316682.1"/>
    <property type="molecule type" value="Genomic_DNA"/>
</dbReference>
<feature type="region of interest" description="Disordered" evidence="15">
    <location>
        <begin position="72"/>
        <end position="143"/>
    </location>
</feature>
<reference evidence="17 18" key="1">
    <citation type="submission" date="2024-11" db="EMBL/GenBank/DDBJ databases">
        <title>Adaptive evolution of stress response genes in parasites aligns with host niche diversity.</title>
        <authorList>
            <person name="Hahn C."/>
            <person name="Resl P."/>
        </authorList>
    </citation>
    <scope>NUCLEOTIDE SEQUENCE [LARGE SCALE GENOMIC DNA]</scope>
    <source>
        <strain evidence="17">EGGRZ-B1_66</strain>
        <tissue evidence="17">Body</tissue>
    </source>
</reference>
<keyword evidence="10" id="KW-0243">Dynein</keyword>
<dbReference type="GO" id="GO:0051301">
    <property type="term" value="P:cell division"/>
    <property type="evidence" value="ECO:0007669"/>
    <property type="project" value="UniProtKB-KW"/>
</dbReference>
<gene>
    <name evidence="17" type="primary">DCTN1</name>
    <name evidence="17" type="ORF">Ciccas_004665</name>
</gene>
<dbReference type="Pfam" id="PF12455">
    <property type="entry name" value="Dynactin"/>
    <property type="match status" value="1"/>
</dbReference>
<dbReference type="Gene3D" id="2.30.30.190">
    <property type="entry name" value="CAP Gly-rich-like domain"/>
    <property type="match status" value="1"/>
</dbReference>
<dbReference type="InterPro" id="IPR036859">
    <property type="entry name" value="CAP-Gly_dom_sf"/>
</dbReference>
<comment type="similarity">
    <text evidence="4">Belongs to the dynactin 150 kDa subunit family.</text>
</comment>
<dbReference type="SMART" id="SM01052">
    <property type="entry name" value="CAP_GLY"/>
    <property type="match status" value="1"/>
</dbReference>
<feature type="coiled-coil region" evidence="14">
    <location>
        <begin position="1209"/>
        <end position="1324"/>
    </location>
</feature>
<dbReference type="GO" id="GO:0005874">
    <property type="term" value="C:microtubule"/>
    <property type="evidence" value="ECO:0007669"/>
    <property type="project" value="UniProtKB-KW"/>
</dbReference>
<feature type="compositionally biased region" description="Low complexity" evidence="15">
    <location>
        <begin position="90"/>
        <end position="103"/>
    </location>
</feature>
<keyword evidence="8" id="KW-0493">Microtubule</keyword>
<evidence type="ECO:0000256" key="15">
    <source>
        <dbReference type="SAM" id="MobiDB-lite"/>
    </source>
</evidence>
<comment type="caution">
    <text evidence="17">The sequence shown here is derived from an EMBL/GenBank/DDBJ whole genome shotgun (WGS) entry which is preliminary data.</text>
</comment>
<evidence type="ECO:0000313" key="18">
    <source>
        <dbReference type="Proteomes" id="UP001626550"/>
    </source>
</evidence>
<accession>A0ABD2QAW6</accession>
<dbReference type="Pfam" id="PF01302">
    <property type="entry name" value="CAP_GLY"/>
    <property type="match status" value="1"/>
</dbReference>
<evidence type="ECO:0000256" key="4">
    <source>
        <dbReference type="ARBA" id="ARBA00011010"/>
    </source>
</evidence>
<keyword evidence="6" id="KW-0963">Cytoplasm</keyword>
<evidence type="ECO:0000256" key="11">
    <source>
        <dbReference type="ARBA" id="ARBA00023054"/>
    </source>
</evidence>
<evidence type="ECO:0000256" key="9">
    <source>
        <dbReference type="ARBA" id="ARBA00022776"/>
    </source>
</evidence>
<dbReference type="InterPro" id="IPR022157">
    <property type="entry name" value="Dynactin"/>
</dbReference>
<dbReference type="PANTHER" id="PTHR18916">
    <property type="entry name" value="DYNACTIN 1-RELATED MICROTUBULE-BINDING"/>
    <property type="match status" value="1"/>
</dbReference>
<evidence type="ECO:0000256" key="8">
    <source>
        <dbReference type="ARBA" id="ARBA00022701"/>
    </source>
</evidence>
<proteinExistence type="inferred from homology"/>
<dbReference type="PANTHER" id="PTHR18916:SF6">
    <property type="entry name" value="DYNACTIN SUBUNIT 1"/>
    <property type="match status" value="1"/>
</dbReference>
<dbReference type="GO" id="GO:0005814">
    <property type="term" value="C:centriole"/>
    <property type="evidence" value="ECO:0007669"/>
    <property type="project" value="UniProtKB-SubCell"/>
</dbReference>
<evidence type="ECO:0000256" key="10">
    <source>
        <dbReference type="ARBA" id="ARBA00023017"/>
    </source>
</evidence>
<comment type="subcellular location">
    <subcellularLocation>
        <location evidence="3">Cytoplasm</location>
        <location evidence="3">Cell cortex</location>
    </subcellularLocation>
    <subcellularLocation>
        <location evidence="1">Cytoplasm</location>
        <location evidence="1">Cytoskeleton</location>
        <location evidence="1">Microtubule organizing center</location>
        <location evidence="1">Centrosome</location>
        <location evidence="1">Centriole</location>
    </subcellularLocation>
    <subcellularLocation>
        <location evidence="2">Cytoplasm</location>
        <location evidence="2">Cytoskeleton</location>
        <location evidence="2">Spindle</location>
    </subcellularLocation>
</comment>
<name>A0ABD2QAW6_9PLAT</name>